<gene>
    <name evidence="2" type="ORF">MGL_0550</name>
</gene>
<dbReference type="AlphaFoldDB" id="A8PQZ4"/>
<dbReference type="InParanoid" id="A8PQZ4"/>
<dbReference type="RefSeq" id="XP_001732775.1">
    <property type="nucleotide sequence ID" value="XM_001732723.1"/>
</dbReference>
<dbReference type="OMA" id="NMSGWDQ"/>
<dbReference type="OrthoDB" id="3362813at2759"/>
<proteinExistence type="predicted"/>
<evidence type="ECO:0000313" key="3">
    <source>
        <dbReference type="Proteomes" id="UP000008837"/>
    </source>
</evidence>
<dbReference type="EMBL" id="AAYY01000001">
    <property type="protein sequence ID" value="EDP45561.1"/>
    <property type="molecule type" value="Genomic_DNA"/>
</dbReference>
<evidence type="ECO:0000313" key="2">
    <source>
        <dbReference type="EMBL" id="EDP45561.1"/>
    </source>
</evidence>
<reference evidence="2 3" key="1">
    <citation type="journal article" date="2007" name="Proc. Natl. Acad. Sci. U.S.A.">
        <title>Dandruff-associated Malassezia genomes reveal convergent and divergent virulence traits shared with plant and human fungal pathogens.</title>
        <authorList>
            <person name="Xu J."/>
            <person name="Saunders C.W."/>
            <person name="Hu P."/>
            <person name="Grant R.A."/>
            <person name="Boekhout T."/>
            <person name="Kuramae E.E."/>
            <person name="Kronstad J.W."/>
            <person name="Deangelis Y.M."/>
            <person name="Reeder N.L."/>
            <person name="Johnstone K.R."/>
            <person name="Leland M."/>
            <person name="Fieno A.M."/>
            <person name="Begley W.M."/>
            <person name="Sun Y."/>
            <person name="Lacey M.P."/>
            <person name="Chaudhary T."/>
            <person name="Keough T."/>
            <person name="Chu L."/>
            <person name="Sears R."/>
            <person name="Yuan B."/>
            <person name="Dawson T.L.Jr."/>
        </authorList>
    </citation>
    <scope>NUCLEOTIDE SEQUENCE [LARGE SCALE GENOMIC DNA]</scope>
    <source>
        <strain evidence="3">ATCC MYA-4612 / CBS 7966</strain>
    </source>
</reference>
<dbReference type="VEuPathDB" id="FungiDB:MGL_0550"/>
<feature type="compositionally biased region" description="Low complexity" evidence="1">
    <location>
        <begin position="192"/>
        <end position="213"/>
    </location>
</feature>
<feature type="compositionally biased region" description="Polar residues" evidence="1">
    <location>
        <begin position="62"/>
        <end position="86"/>
    </location>
</feature>
<sequence length="281" mass="30730">MDAFDSGSELSSADEEVIQSEPETKRGRSASMSKAISNDAATSERRAKRPRSSLPHEESHRQSGTTSGSANPNADPNSVASETSIEVQRAKPRTASRTAQDASFAHNMSGWDQLFGPMASAATEPARPKDATPEQRAAAVEAEAAKMRETRAREAREKAKEAHERAKEAHEKAKEQERQVATAMREARARNAHNGNNNSSIGTGNGNGSSSISPLERRPQSVTADALAEKRRQLRREMHDTHSLDLLEHGRLMHAFEEEMAHDRRTLRASKLGAGLQHLKT</sequence>
<dbReference type="GeneID" id="5857081"/>
<keyword evidence="3" id="KW-1185">Reference proteome</keyword>
<dbReference type="KEGG" id="mgl:MGL_0550"/>
<feature type="compositionally biased region" description="Basic and acidic residues" evidence="1">
    <location>
        <begin position="143"/>
        <end position="178"/>
    </location>
</feature>
<accession>A8PQZ4</accession>
<organism evidence="2 3">
    <name type="scientific">Malassezia globosa (strain ATCC MYA-4612 / CBS 7966)</name>
    <name type="common">Dandruff-associated fungus</name>
    <dbReference type="NCBI Taxonomy" id="425265"/>
    <lineage>
        <taxon>Eukaryota</taxon>
        <taxon>Fungi</taxon>
        <taxon>Dikarya</taxon>
        <taxon>Basidiomycota</taxon>
        <taxon>Ustilaginomycotina</taxon>
        <taxon>Malasseziomycetes</taxon>
        <taxon>Malasseziales</taxon>
        <taxon>Malasseziaceae</taxon>
        <taxon>Malassezia</taxon>
    </lineage>
</organism>
<feature type="region of interest" description="Disordered" evidence="1">
    <location>
        <begin position="1"/>
        <end position="230"/>
    </location>
</feature>
<name>A8PQZ4_MALGO</name>
<feature type="compositionally biased region" description="Polar residues" evidence="1">
    <location>
        <begin position="30"/>
        <end position="41"/>
    </location>
</feature>
<evidence type="ECO:0000256" key="1">
    <source>
        <dbReference type="SAM" id="MobiDB-lite"/>
    </source>
</evidence>
<protein>
    <submittedName>
        <fullName evidence="2">Uncharacterized protein</fullName>
    </submittedName>
</protein>
<comment type="caution">
    <text evidence="2">The sequence shown here is derived from an EMBL/GenBank/DDBJ whole genome shotgun (WGS) entry which is preliminary data.</text>
</comment>
<dbReference type="Proteomes" id="UP000008837">
    <property type="component" value="Unassembled WGS sequence"/>
</dbReference>